<keyword evidence="4" id="KW-1185">Reference proteome</keyword>
<dbReference type="CDD" id="cd00117">
    <property type="entry name" value="TFP"/>
    <property type="match status" value="1"/>
</dbReference>
<dbReference type="SUPFAM" id="SSF57302">
    <property type="entry name" value="Snake toxin-like"/>
    <property type="match status" value="1"/>
</dbReference>
<keyword evidence="1" id="KW-0732">Signal</keyword>
<name>A0A8C5GDL9_GOUWI</name>
<protein>
    <recommendedName>
        <fullName evidence="2">UPAR/Ly6 domain-containing protein</fullName>
    </recommendedName>
</protein>
<dbReference type="Proteomes" id="UP000694680">
    <property type="component" value="Chromosome 11"/>
</dbReference>
<accession>A0A8C5GDL9</accession>
<evidence type="ECO:0000313" key="3">
    <source>
        <dbReference type="Ensembl" id="ENSGWIP00000028679.1"/>
    </source>
</evidence>
<evidence type="ECO:0000313" key="4">
    <source>
        <dbReference type="Proteomes" id="UP000694680"/>
    </source>
</evidence>
<dbReference type="Gene3D" id="2.10.60.10">
    <property type="entry name" value="CD59"/>
    <property type="match status" value="1"/>
</dbReference>
<reference evidence="3" key="3">
    <citation type="submission" date="2025-09" db="UniProtKB">
        <authorList>
            <consortium name="Ensembl"/>
        </authorList>
    </citation>
    <scope>IDENTIFICATION</scope>
</reference>
<dbReference type="InterPro" id="IPR016054">
    <property type="entry name" value="LY6_UPA_recep-like"/>
</dbReference>
<evidence type="ECO:0000259" key="2">
    <source>
        <dbReference type="Pfam" id="PF00021"/>
    </source>
</evidence>
<feature type="domain" description="UPAR/Ly6" evidence="2">
    <location>
        <begin position="20"/>
        <end position="100"/>
    </location>
</feature>
<dbReference type="Pfam" id="PF00021">
    <property type="entry name" value="UPAR_LY6"/>
    <property type="match status" value="1"/>
</dbReference>
<dbReference type="AlphaFoldDB" id="A0A8C5GDL9"/>
<dbReference type="Ensembl" id="ENSGWIT00000031275.1">
    <property type="protein sequence ID" value="ENSGWIP00000028679.1"/>
    <property type="gene ID" value="ENSGWIG00000014954.1"/>
</dbReference>
<feature type="signal peptide" evidence="1">
    <location>
        <begin position="1"/>
        <end position="20"/>
    </location>
</feature>
<organism evidence="3 4">
    <name type="scientific">Gouania willdenowi</name>
    <name type="common">Blunt-snouted clingfish</name>
    <name type="synonym">Lepadogaster willdenowi</name>
    <dbReference type="NCBI Taxonomy" id="441366"/>
    <lineage>
        <taxon>Eukaryota</taxon>
        <taxon>Metazoa</taxon>
        <taxon>Chordata</taxon>
        <taxon>Craniata</taxon>
        <taxon>Vertebrata</taxon>
        <taxon>Euteleostomi</taxon>
        <taxon>Actinopterygii</taxon>
        <taxon>Neopterygii</taxon>
        <taxon>Teleostei</taxon>
        <taxon>Neoteleostei</taxon>
        <taxon>Acanthomorphata</taxon>
        <taxon>Ovalentaria</taxon>
        <taxon>Blenniimorphae</taxon>
        <taxon>Blenniiformes</taxon>
        <taxon>Gobiesocoidei</taxon>
        <taxon>Gobiesocidae</taxon>
        <taxon>Gobiesocinae</taxon>
        <taxon>Gouania</taxon>
    </lineage>
</organism>
<reference evidence="3" key="1">
    <citation type="submission" date="2020-06" db="EMBL/GenBank/DDBJ databases">
        <authorList>
            <consortium name="Wellcome Sanger Institute Data Sharing"/>
        </authorList>
    </citation>
    <scope>NUCLEOTIDE SEQUENCE [LARGE SCALE GENOMIC DNA]</scope>
</reference>
<proteinExistence type="predicted"/>
<sequence length="129" mass="13221">MAKLLFGLVACVAAFAVVESLTCQRCSLSVWGICLNNGTETCAANNTCYKGGISIVGSFSGFQKLGCRETTGCNTTTNNTLLGVTFTTNITCCSTDNCNNINAAPSTKMTFSAVIGAAVLASVLGSIPL</sequence>
<dbReference type="InterPro" id="IPR045860">
    <property type="entry name" value="Snake_toxin-like_sf"/>
</dbReference>
<reference evidence="3" key="2">
    <citation type="submission" date="2025-08" db="UniProtKB">
        <authorList>
            <consortium name="Ensembl"/>
        </authorList>
    </citation>
    <scope>IDENTIFICATION</scope>
</reference>
<evidence type="ECO:0000256" key="1">
    <source>
        <dbReference type="SAM" id="SignalP"/>
    </source>
</evidence>
<feature type="chain" id="PRO_5034647322" description="UPAR/Ly6 domain-containing protein" evidence="1">
    <location>
        <begin position="21"/>
        <end position="129"/>
    </location>
</feature>